<organism evidence="1 2">
    <name type="scientific">Solanum commersonii</name>
    <name type="common">Commerson's wild potato</name>
    <name type="synonym">Commerson's nightshade</name>
    <dbReference type="NCBI Taxonomy" id="4109"/>
    <lineage>
        <taxon>Eukaryota</taxon>
        <taxon>Viridiplantae</taxon>
        <taxon>Streptophyta</taxon>
        <taxon>Embryophyta</taxon>
        <taxon>Tracheophyta</taxon>
        <taxon>Spermatophyta</taxon>
        <taxon>Magnoliopsida</taxon>
        <taxon>eudicotyledons</taxon>
        <taxon>Gunneridae</taxon>
        <taxon>Pentapetalae</taxon>
        <taxon>asterids</taxon>
        <taxon>lamiids</taxon>
        <taxon>Solanales</taxon>
        <taxon>Solanaceae</taxon>
        <taxon>Solanoideae</taxon>
        <taxon>Solaneae</taxon>
        <taxon>Solanum</taxon>
    </lineage>
</organism>
<keyword evidence="2" id="KW-1185">Reference proteome</keyword>
<name>A0A9J5WNY7_SOLCO</name>
<sequence>MGIFSHTSRDRNLYLNEFAFNWTSENSVGGLLGEYYFAELLSDALTTPFSPDLILSFSAQHTGTKGGVRPFGESPSVFDDAQASTSSFFSAFLFLPAPKCPCFH</sequence>
<gene>
    <name evidence="1" type="ORF">H5410_057029</name>
</gene>
<protein>
    <submittedName>
        <fullName evidence="1">Uncharacterized protein</fullName>
    </submittedName>
</protein>
<accession>A0A9J5WNY7</accession>
<dbReference type="Proteomes" id="UP000824120">
    <property type="component" value="Chromosome 11"/>
</dbReference>
<dbReference type="EMBL" id="JACXVP010000011">
    <property type="protein sequence ID" value="KAG5576895.1"/>
    <property type="molecule type" value="Genomic_DNA"/>
</dbReference>
<evidence type="ECO:0000313" key="1">
    <source>
        <dbReference type="EMBL" id="KAG5576895.1"/>
    </source>
</evidence>
<proteinExistence type="predicted"/>
<dbReference type="AlphaFoldDB" id="A0A9J5WNY7"/>
<reference evidence="1 2" key="1">
    <citation type="submission" date="2020-09" db="EMBL/GenBank/DDBJ databases">
        <title>De no assembly of potato wild relative species, Solanum commersonii.</title>
        <authorList>
            <person name="Cho K."/>
        </authorList>
    </citation>
    <scope>NUCLEOTIDE SEQUENCE [LARGE SCALE GENOMIC DNA]</scope>
    <source>
        <strain evidence="1">LZ3.2</strain>
        <tissue evidence="1">Leaf</tissue>
    </source>
</reference>
<comment type="caution">
    <text evidence="1">The sequence shown here is derived from an EMBL/GenBank/DDBJ whole genome shotgun (WGS) entry which is preliminary data.</text>
</comment>
<evidence type="ECO:0000313" key="2">
    <source>
        <dbReference type="Proteomes" id="UP000824120"/>
    </source>
</evidence>